<proteinExistence type="predicted"/>
<dbReference type="EMBL" id="VTEW01000015">
    <property type="protein sequence ID" value="TYS75741.1"/>
    <property type="molecule type" value="Genomic_DNA"/>
</dbReference>
<gene>
    <name evidence="1" type="ORF">FZC80_16180</name>
</gene>
<evidence type="ECO:0000313" key="1">
    <source>
        <dbReference type="EMBL" id="TYS75741.1"/>
    </source>
</evidence>
<name>A0A5D4TLQ1_9BACI</name>
<dbReference type="RefSeq" id="WP_148992442.1">
    <property type="nucleotide sequence ID" value="NZ_VTEW01000015.1"/>
</dbReference>
<protein>
    <recommendedName>
        <fullName evidence="3">DUF1508 domain-containing protein</fullName>
    </recommendedName>
</protein>
<evidence type="ECO:0000313" key="2">
    <source>
        <dbReference type="Proteomes" id="UP000325054"/>
    </source>
</evidence>
<evidence type="ECO:0008006" key="3">
    <source>
        <dbReference type="Google" id="ProtNLM"/>
    </source>
</evidence>
<organism evidence="1 2">
    <name type="scientific">Rossellomorea aquimaris</name>
    <dbReference type="NCBI Taxonomy" id="189382"/>
    <lineage>
        <taxon>Bacteria</taxon>
        <taxon>Bacillati</taxon>
        <taxon>Bacillota</taxon>
        <taxon>Bacilli</taxon>
        <taxon>Bacillales</taxon>
        <taxon>Bacillaceae</taxon>
        <taxon>Rossellomorea</taxon>
    </lineage>
</organism>
<dbReference type="AlphaFoldDB" id="A0A5D4TLQ1"/>
<dbReference type="OrthoDB" id="2932350at2"/>
<comment type="caution">
    <text evidence="1">The sequence shown here is derived from an EMBL/GenBank/DDBJ whole genome shotgun (WGS) entry which is preliminary data.</text>
</comment>
<dbReference type="Proteomes" id="UP000325054">
    <property type="component" value="Unassembled WGS sequence"/>
</dbReference>
<accession>A0A5D4TLQ1</accession>
<sequence length="62" mass="7267">MKQEFSMTKDNATYRFTFIGFPDKKNSYGEVYVTDSSHTTYVFRGFERQAVLKEAKKSIVDK</sequence>
<reference evidence="1 2" key="1">
    <citation type="submission" date="2019-08" db="EMBL/GenBank/DDBJ databases">
        <title>Bacillus genomes from the desert of Cuatro Cienegas, Coahuila.</title>
        <authorList>
            <person name="Olmedo-Alvarez G."/>
        </authorList>
    </citation>
    <scope>NUCLEOTIDE SEQUENCE [LARGE SCALE GENOMIC DNA]</scope>
    <source>
        <strain evidence="1 2">CH451a_14T</strain>
    </source>
</reference>